<name>U9ST43_RHIID</name>
<sequence>MCNWTDLTRRTFYNDTVKSDNFLPNKITSSTEINIKANNRFRVCMTKKIIFRIIVLKLIVLINRAKSWDEKNSYSRKEKQTISRHQKDGKRKIPKFRNECMNVWNSSLTVIPDFLYGYNQFLWNNLLSQCGTIDTSMSL</sequence>
<evidence type="ECO:0000313" key="1">
    <source>
        <dbReference type="EMBL" id="ERZ99113.1"/>
    </source>
</evidence>
<dbReference type="AlphaFoldDB" id="U9ST43"/>
<accession>U9ST43</accession>
<gene>
    <name evidence="1" type="ORF">GLOINDRAFT_88138</name>
</gene>
<dbReference type="HOGENOM" id="CLU_1846180_0_0_1"/>
<proteinExistence type="predicted"/>
<organism evidence="1">
    <name type="scientific">Rhizophagus irregularis (strain DAOM 181602 / DAOM 197198 / MUCL 43194)</name>
    <name type="common">Arbuscular mycorrhizal fungus</name>
    <name type="synonym">Glomus intraradices</name>
    <dbReference type="NCBI Taxonomy" id="747089"/>
    <lineage>
        <taxon>Eukaryota</taxon>
        <taxon>Fungi</taxon>
        <taxon>Fungi incertae sedis</taxon>
        <taxon>Mucoromycota</taxon>
        <taxon>Glomeromycotina</taxon>
        <taxon>Glomeromycetes</taxon>
        <taxon>Glomerales</taxon>
        <taxon>Glomeraceae</taxon>
        <taxon>Rhizophagus</taxon>
    </lineage>
</organism>
<dbReference type="EMBL" id="KI298244">
    <property type="protein sequence ID" value="ERZ99113.1"/>
    <property type="molecule type" value="Genomic_DNA"/>
</dbReference>
<protein>
    <submittedName>
        <fullName evidence="1">Uncharacterized protein</fullName>
    </submittedName>
</protein>
<reference evidence="1" key="1">
    <citation type="submission" date="2013-07" db="EMBL/GenBank/DDBJ databases">
        <title>The genome of an arbuscular mycorrhizal fungus provides insights into the evolution of the oldest plant symbiosis.</title>
        <authorList>
            <consortium name="DOE Joint Genome Institute"/>
            <person name="Tisserant E."/>
            <person name="Malbreil M."/>
            <person name="Kuo A."/>
            <person name="Kohler A."/>
            <person name="Symeonidi A."/>
            <person name="Balestrini R."/>
            <person name="Charron P."/>
            <person name="Duensing N."/>
            <person name="Frei-dit-Frey N."/>
            <person name="Gianinazzi-Pearson V."/>
            <person name="Gilbert B."/>
            <person name="Handa Y."/>
            <person name="Hijri M."/>
            <person name="Kaul R."/>
            <person name="Kawaguchi M."/>
            <person name="Krajinski F."/>
            <person name="Lammers P."/>
            <person name="Lapierre D."/>
            <person name="Masclaux F.G."/>
            <person name="Murat C."/>
            <person name="Morin E."/>
            <person name="Ndikumana S."/>
            <person name="Pagni M."/>
            <person name="Petitpierre D."/>
            <person name="Requena N."/>
            <person name="Rosikiewicz P."/>
            <person name="Riley R."/>
            <person name="Saito K."/>
            <person name="San Clemente H."/>
            <person name="Shapiro H."/>
            <person name="van Tuinen D."/>
            <person name="Becard G."/>
            <person name="Bonfante P."/>
            <person name="Paszkowski U."/>
            <person name="Shachar-Hill Y."/>
            <person name="Young J.P."/>
            <person name="Sanders I.R."/>
            <person name="Henrissat B."/>
            <person name="Rensing S.A."/>
            <person name="Grigoriev I.V."/>
            <person name="Corradi N."/>
            <person name="Roux C."/>
            <person name="Martin F."/>
        </authorList>
    </citation>
    <scope>NUCLEOTIDE SEQUENCE</scope>
    <source>
        <strain evidence="1">DAOM 197198</strain>
    </source>
</reference>